<organism evidence="3 4">
    <name type="scientific">Plasmodium vivax</name>
    <name type="common">malaria parasite P. vivax</name>
    <dbReference type="NCBI Taxonomy" id="5855"/>
    <lineage>
        <taxon>Eukaryota</taxon>
        <taxon>Sar</taxon>
        <taxon>Alveolata</taxon>
        <taxon>Apicomplexa</taxon>
        <taxon>Aconoidasida</taxon>
        <taxon>Haemosporida</taxon>
        <taxon>Plasmodiidae</taxon>
        <taxon>Plasmodium</taxon>
        <taxon>Plasmodium (Plasmodium)</taxon>
    </lineage>
</organism>
<evidence type="ECO:0000256" key="2">
    <source>
        <dbReference type="SAM" id="SignalP"/>
    </source>
</evidence>
<comment type="caution">
    <text evidence="3">The sequence shown here is derived from an EMBL/GenBank/DDBJ whole genome shotgun (WGS) entry which is preliminary data.</text>
</comment>
<dbReference type="EMBL" id="CAJZCX010000010">
    <property type="protein sequence ID" value="CAG9479764.1"/>
    <property type="molecule type" value="Genomic_DNA"/>
</dbReference>
<feature type="region of interest" description="Disordered" evidence="1">
    <location>
        <begin position="569"/>
        <end position="601"/>
    </location>
</feature>
<sequence length="806" mass="92289">MWFPKLLPPLLVFLLDVCETRAKGGRQGALFLNPPLVPWQRGRGAKRARNAAKGSSESDESNEADAAEPNLRINKFDAEQVKINSSLNVNVFRSDSDTTSAYDEGICIYNILKDIEVKDVKRVPRFNQKLANVHLQKERDCLKLSRGREEDAHLDSPLIYKDTNYQLPYVLNYYPDDMFILNFDGVISMNKQEQIVVAFLTFLRLFQMRSGGSTPQGYPSLLFNGNPIEGLPLYNFFQSRSYLFTEGETSSVPPPSDDPFILLKLIPKFLYSRFLYLYKYLKSLEDLVVAIKYVYDEVDSICTKHRYDVNEMLRICRERNGMQARLEEVRGYLHRADLKQPHQGELKQPEEEATTQTHLETRTQLHIYNLVKELTKGTFNPSVICPYKKMENFQNVFPSFHHDFDDFYKKKMNLKLYQRYRVDPKWVRTQFERTRELLKRHEADAYTHLMQYRYPCGELTQQERQNHRTFNFCAVDLINHNINVFKKPVYIVSTMESGGYIEETLKLFGVDVANEGDAHLLRIFGRDYLRRGGGSKKLAGVGGGSKKLAGVGGGSKKLAGVGGGSKKLAGVGGDSQKSAGVGGDSQKSAVVGEVSTNEDPSNSVMANLRRLFNSPYFAKGARRGGHEGSPHGGGEGSIAASPQDDYLYDPYNVDLDYLKHREKTNKRDYHFVHHGYYLHLLREKCNLINHIIEEYHRGEEPIHVIDQKYEDLNAMCNDSRFGQKVRLYLCEWGYNSYADRLKAIHNDRVKSFSQSFKLVFLCCTPLDSPRREHTHGRGLPADFYTKFMLKYLLRKGLLTRAEASAG</sequence>
<feature type="signal peptide" evidence="2">
    <location>
        <begin position="1"/>
        <end position="22"/>
    </location>
</feature>
<dbReference type="VEuPathDB" id="PlasmoDB:PVPAM_050021000"/>
<evidence type="ECO:0000256" key="1">
    <source>
        <dbReference type="SAM" id="MobiDB-lite"/>
    </source>
</evidence>
<name>A0A8S4HCT9_PLAVI</name>
<feature type="region of interest" description="Disordered" evidence="1">
    <location>
        <begin position="619"/>
        <end position="643"/>
    </location>
</feature>
<dbReference type="Proteomes" id="UP000779233">
    <property type="component" value="Unassembled WGS sequence"/>
</dbReference>
<gene>
    <name evidence="3" type="ORF">PVW1_050018500</name>
</gene>
<feature type="compositionally biased region" description="Acidic residues" evidence="1">
    <location>
        <begin position="57"/>
        <end position="66"/>
    </location>
</feature>
<keyword evidence="2" id="KW-0732">Signal</keyword>
<protein>
    <submittedName>
        <fullName evidence="3">(malaria parasite P. vivax) hypothetical protein</fullName>
    </submittedName>
</protein>
<feature type="chain" id="PRO_5035840312" evidence="2">
    <location>
        <begin position="23"/>
        <end position="806"/>
    </location>
</feature>
<evidence type="ECO:0000313" key="4">
    <source>
        <dbReference type="Proteomes" id="UP000779233"/>
    </source>
</evidence>
<reference evidence="3" key="1">
    <citation type="submission" date="2021-09" db="EMBL/GenBank/DDBJ databases">
        <authorList>
            <consortium name="Pathogen Informatics"/>
        </authorList>
    </citation>
    <scope>NUCLEOTIDE SEQUENCE</scope>
    <source>
        <strain evidence="3">PvW1</strain>
    </source>
</reference>
<accession>A0A8S4HCT9</accession>
<feature type="region of interest" description="Disordered" evidence="1">
    <location>
        <begin position="42"/>
        <end position="69"/>
    </location>
</feature>
<evidence type="ECO:0000313" key="3">
    <source>
        <dbReference type="EMBL" id="CAG9479764.1"/>
    </source>
</evidence>
<dbReference type="AlphaFoldDB" id="A0A8S4HCT9"/>
<proteinExistence type="predicted"/>